<dbReference type="RefSeq" id="WP_007020402.1">
    <property type="nucleotide sequence ID" value="NZ_CH724125.1"/>
</dbReference>
<name>A0A7U8GS48_NEPCE</name>
<keyword evidence="2" id="KW-0560">Oxidoreductase</keyword>
<gene>
    <name evidence="3" type="ORF">MED92_13683</name>
</gene>
<accession>A0A7U8GS48</accession>
<dbReference type="PANTHER" id="PTHR44196:SF1">
    <property type="entry name" value="DEHYDROGENASE_REDUCTASE SDR FAMILY MEMBER 7B"/>
    <property type="match status" value="1"/>
</dbReference>
<sequence length="269" mass="29713">MRNLPWKSVWITGAGKGIGAALAEALSERGCTVYISSRTPDDLEKVKQRCDKFPGLVVPIPLDITDHYQIEDMMKSWDKGAGLPELVVLNAGTHDPFPAQEFSASRCKRLLKVNLQGTINCLDPVLDRFIQTGKGHVAVMASVAGYRGLPTAAAYGAGKAALNNMCEALYLDLKGSGVKLQVINPGFVRTPLTDKNEFAMPALIEPEDAAQRIIKGLLSSRFEITFPKRFVYFLKLLRLLPNSWYLWLISHTVKTETVSTRKQDHGEQA</sequence>
<dbReference type="GO" id="GO:0016020">
    <property type="term" value="C:membrane"/>
    <property type="evidence" value="ECO:0007669"/>
    <property type="project" value="TreeGrafter"/>
</dbReference>
<dbReference type="AlphaFoldDB" id="A0A7U8GS48"/>
<dbReference type="InterPro" id="IPR002347">
    <property type="entry name" value="SDR_fam"/>
</dbReference>
<dbReference type="InterPro" id="IPR036291">
    <property type="entry name" value="NAD(P)-bd_dom_sf"/>
</dbReference>
<protein>
    <submittedName>
        <fullName evidence="3">Putative oxidoreductase protein</fullName>
    </submittedName>
</protein>
<dbReference type="Pfam" id="PF00106">
    <property type="entry name" value="adh_short"/>
    <property type="match status" value="1"/>
</dbReference>
<keyword evidence="4" id="KW-1185">Reference proteome</keyword>
<dbReference type="EMBL" id="AAOW01000014">
    <property type="protein sequence ID" value="EAR60730.1"/>
    <property type="molecule type" value="Genomic_DNA"/>
</dbReference>
<evidence type="ECO:0000313" key="3">
    <source>
        <dbReference type="EMBL" id="EAR60730.1"/>
    </source>
</evidence>
<dbReference type="OrthoDB" id="335726at2"/>
<organism evidence="3 4">
    <name type="scientific">Neptuniibacter caesariensis</name>
    <dbReference type="NCBI Taxonomy" id="207954"/>
    <lineage>
        <taxon>Bacteria</taxon>
        <taxon>Pseudomonadati</taxon>
        <taxon>Pseudomonadota</taxon>
        <taxon>Gammaproteobacteria</taxon>
        <taxon>Oceanospirillales</taxon>
        <taxon>Oceanospirillaceae</taxon>
        <taxon>Neptuniibacter</taxon>
    </lineage>
</organism>
<reference evidence="3 4" key="1">
    <citation type="submission" date="2006-02" db="EMBL/GenBank/DDBJ databases">
        <authorList>
            <person name="Pinhassi J."/>
            <person name="Pedros-Alio C."/>
            <person name="Ferriera S."/>
            <person name="Johnson J."/>
            <person name="Kravitz S."/>
            <person name="Halpern A."/>
            <person name="Remington K."/>
            <person name="Beeson K."/>
            <person name="Tran B."/>
            <person name="Rogers Y.-H."/>
            <person name="Friedman R."/>
            <person name="Venter J.C."/>
        </authorList>
    </citation>
    <scope>NUCLEOTIDE SEQUENCE [LARGE SCALE GENOMIC DNA]</scope>
    <source>
        <strain evidence="3 4">MED92</strain>
    </source>
</reference>
<comment type="caution">
    <text evidence="3">The sequence shown here is derived from an EMBL/GenBank/DDBJ whole genome shotgun (WGS) entry which is preliminary data.</text>
</comment>
<proteinExistence type="inferred from homology"/>
<dbReference type="GO" id="GO:0016491">
    <property type="term" value="F:oxidoreductase activity"/>
    <property type="evidence" value="ECO:0007669"/>
    <property type="project" value="UniProtKB-KW"/>
</dbReference>
<dbReference type="SUPFAM" id="SSF51735">
    <property type="entry name" value="NAD(P)-binding Rossmann-fold domains"/>
    <property type="match status" value="1"/>
</dbReference>
<evidence type="ECO:0000256" key="1">
    <source>
        <dbReference type="ARBA" id="ARBA00006484"/>
    </source>
</evidence>
<evidence type="ECO:0000256" key="2">
    <source>
        <dbReference type="ARBA" id="ARBA00023002"/>
    </source>
</evidence>
<evidence type="ECO:0000313" key="4">
    <source>
        <dbReference type="Proteomes" id="UP000002171"/>
    </source>
</evidence>
<dbReference type="PRINTS" id="PR00081">
    <property type="entry name" value="GDHRDH"/>
</dbReference>
<dbReference type="Proteomes" id="UP000002171">
    <property type="component" value="Unassembled WGS sequence"/>
</dbReference>
<dbReference type="PANTHER" id="PTHR44196">
    <property type="entry name" value="DEHYDROGENASE/REDUCTASE SDR FAMILY MEMBER 7B"/>
    <property type="match status" value="1"/>
</dbReference>
<dbReference type="Gene3D" id="3.40.50.720">
    <property type="entry name" value="NAD(P)-binding Rossmann-like Domain"/>
    <property type="match status" value="1"/>
</dbReference>
<comment type="similarity">
    <text evidence="1">Belongs to the short-chain dehydrogenases/reductases (SDR) family.</text>
</comment>